<reference evidence="2" key="2">
    <citation type="submission" date="2022-06" db="UniProtKB">
        <authorList>
            <consortium name="EnsemblMetazoa"/>
        </authorList>
    </citation>
    <scope>IDENTIFICATION</scope>
    <source>
        <strain evidence="2">PS312</strain>
    </source>
</reference>
<sequence>MTRGVRLAKHVWIFGGQERGDKTKMFCCIVEKRDLAGYNAPEPKAAKKRKARDEESQGNSDNEDDF</sequence>
<dbReference type="Proteomes" id="UP000005239">
    <property type="component" value="Unassembled WGS sequence"/>
</dbReference>
<protein>
    <submittedName>
        <fullName evidence="2">Uncharacterized protein</fullName>
    </submittedName>
</protein>
<accession>A0A8R1Z1K7</accession>
<keyword evidence="3" id="KW-1185">Reference proteome</keyword>
<evidence type="ECO:0000256" key="1">
    <source>
        <dbReference type="SAM" id="MobiDB-lite"/>
    </source>
</evidence>
<gene>
    <name evidence="2" type="primary">WBGene00283282</name>
</gene>
<feature type="region of interest" description="Disordered" evidence="1">
    <location>
        <begin position="39"/>
        <end position="66"/>
    </location>
</feature>
<accession>A0A2A6CZU1</accession>
<evidence type="ECO:0000313" key="3">
    <source>
        <dbReference type="Proteomes" id="UP000005239"/>
    </source>
</evidence>
<reference evidence="3" key="1">
    <citation type="journal article" date="2008" name="Nat. Genet.">
        <title>The Pristionchus pacificus genome provides a unique perspective on nematode lifestyle and parasitism.</title>
        <authorList>
            <person name="Dieterich C."/>
            <person name="Clifton S.W."/>
            <person name="Schuster L.N."/>
            <person name="Chinwalla A."/>
            <person name="Delehaunty K."/>
            <person name="Dinkelacker I."/>
            <person name="Fulton L."/>
            <person name="Fulton R."/>
            <person name="Godfrey J."/>
            <person name="Minx P."/>
            <person name="Mitreva M."/>
            <person name="Roeseler W."/>
            <person name="Tian H."/>
            <person name="Witte H."/>
            <person name="Yang S.P."/>
            <person name="Wilson R.K."/>
            <person name="Sommer R.J."/>
        </authorList>
    </citation>
    <scope>NUCLEOTIDE SEQUENCE [LARGE SCALE GENOMIC DNA]</scope>
    <source>
        <strain evidence="3">PS312</strain>
    </source>
</reference>
<organism evidence="2 3">
    <name type="scientific">Pristionchus pacificus</name>
    <name type="common">Parasitic nematode worm</name>
    <dbReference type="NCBI Taxonomy" id="54126"/>
    <lineage>
        <taxon>Eukaryota</taxon>
        <taxon>Metazoa</taxon>
        <taxon>Ecdysozoa</taxon>
        <taxon>Nematoda</taxon>
        <taxon>Chromadorea</taxon>
        <taxon>Rhabditida</taxon>
        <taxon>Rhabditina</taxon>
        <taxon>Diplogasteromorpha</taxon>
        <taxon>Diplogasteroidea</taxon>
        <taxon>Neodiplogasteridae</taxon>
        <taxon>Pristionchus</taxon>
    </lineage>
</organism>
<evidence type="ECO:0000313" key="2">
    <source>
        <dbReference type="EnsemblMetazoa" id="PPA44913.1"/>
    </source>
</evidence>
<name>A0A2A6CZU1_PRIPA</name>
<dbReference type="EnsemblMetazoa" id="PPA44913.1">
    <property type="protein sequence ID" value="PPA44913.1"/>
    <property type="gene ID" value="WBGene00283282"/>
</dbReference>
<proteinExistence type="predicted"/>
<dbReference type="AlphaFoldDB" id="A0A2A6CZU1"/>